<evidence type="ECO:0000313" key="3">
    <source>
        <dbReference type="Proteomes" id="UP000322699"/>
    </source>
</evidence>
<keyword evidence="1" id="KW-1133">Transmembrane helix</keyword>
<organism evidence="2 3">
    <name type="scientific">Rubripirellula obstinata</name>
    <dbReference type="NCBI Taxonomy" id="406547"/>
    <lineage>
        <taxon>Bacteria</taxon>
        <taxon>Pseudomonadati</taxon>
        <taxon>Planctomycetota</taxon>
        <taxon>Planctomycetia</taxon>
        <taxon>Pirellulales</taxon>
        <taxon>Pirellulaceae</taxon>
        <taxon>Rubripirellula</taxon>
    </lineage>
</organism>
<keyword evidence="1" id="KW-0812">Transmembrane</keyword>
<accession>A0A5B1CQJ4</accession>
<reference evidence="2 3" key="1">
    <citation type="submission" date="2019-08" db="EMBL/GenBank/DDBJ databases">
        <title>Deep-cultivation of Planctomycetes and their phenomic and genomic characterization uncovers novel biology.</title>
        <authorList>
            <person name="Wiegand S."/>
            <person name="Jogler M."/>
            <person name="Boedeker C."/>
            <person name="Pinto D."/>
            <person name="Vollmers J."/>
            <person name="Rivas-Marin E."/>
            <person name="Kohn T."/>
            <person name="Peeters S.H."/>
            <person name="Heuer A."/>
            <person name="Rast P."/>
            <person name="Oberbeckmann S."/>
            <person name="Bunk B."/>
            <person name="Jeske O."/>
            <person name="Meyerdierks A."/>
            <person name="Storesund J.E."/>
            <person name="Kallscheuer N."/>
            <person name="Luecker S."/>
            <person name="Lage O.M."/>
            <person name="Pohl T."/>
            <person name="Merkel B.J."/>
            <person name="Hornburger P."/>
            <person name="Mueller R.-W."/>
            <person name="Bruemmer F."/>
            <person name="Labrenz M."/>
            <person name="Spormann A.M."/>
            <person name="Op Den Camp H."/>
            <person name="Overmann J."/>
            <person name="Amann R."/>
            <person name="Jetten M.S.M."/>
            <person name="Mascher T."/>
            <person name="Medema M.H."/>
            <person name="Devos D.P."/>
            <person name="Kaster A.-K."/>
            <person name="Ovreas L."/>
            <person name="Rohde M."/>
            <person name="Galperin M.Y."/>
            <person name="Jogler C."/>
        </authorList>
    </citation>
    <scope>NUCLEOTIDE SEQUENCE [LARGE SCALE GENOMIC DNA]</scope>
    <source>
        <strain evidence="2 3">LF1</strain>
    </source>
</reference>
<evidence type="ECO:0000256" key="1">
    <source>
        <dbReference type="SAM" id="Phobius"/>
    </source>
</evidence>
<feature type="transmembrane region" description="Helical" evidence="1">
    <location>
        <begin position="32"/>
        <end position="53"/>
    </location>
</feature>
<dbReference type="RefSeq" id="WP_068264850.1">
    <property type="nucleotide sequence ID" value="NZ_LWSK01000070.1"/>
</dbReference>
<sequence length="136" mass="15105">MNLMTHFVFAETSIADVSLGYREEVVAGGVPMWIYAAVAIAFIAIGAAVYAWINRTPTILNTPLGMLHELCKAHRVNRRGRRLLEQMAEAASLDHPAILFAGPEHLESCIKQTQGRIDYKTEHASTLGILRRKLYG</sequence>
<dbReference type="EMBL" id="VRLW01000001">
    <property type="protein sequence ID" value="KAA1262119.1"/>
    <property type="molecule type" value="Genomic_DNA"/>
</dbReference>
<gene>
    <name evidence="2" type="ORF">LF1_46800</name>
</gene>
<protein>
    <submittedName>
        <fullName evidence="2">Uncharacterized protein</fullName>
    </submittedName>
</protein>
<dbReference type="OrthoDB" id="291086at2"/>
<keyword evidence="1" id="KW-0472">Membrane</keyword>
<name>A0A5B1CQJ4_9BACT</name>
<comment type="caution">
    <text evidence="2">The sequence shown here is derived from an EMBL/GenBank/DDBJ whole genome shotgun (WGS) entry which is preliminary data.</text>
</comment>
<keyword evidence="3" id="KW-1185">Reference proteome</keyword>
<evidence type="ECO:0000313" key="2">
    <source>
        <dbReference type="EMBL" id="KAA1262119.1"/>
    </source>
</evidence>
<proteinExistence type="predicted"/>
<dbReference type="AlphaFoldDB" id="A0A5B1CQJ4"/>
<dbReference type="Proteomes" id="UP000322699">
    <property type="component" value="Unassembled WGS sequence"/>
</dbReference>